<sequence length="184" mass="19856">MVAGIVEAIDRVAVAETSKKPNKLLLEILYLVIKIAVVVLLFALAFTFAFGIEKAEDNSMAPSFKGGDLALFSRFDDSFVSSDVVVIDYEGDAQLRRVVAVAGDTVDITSDGLVVNGALQQEQNVHTDTLLYEGGVTLPLTLKENEVFVLGDNRLESLDSRMYGPVDTSIIAGKAIFVGRTKNL</sequence>
<evidence type="ECO:0000256" key="1">
    <source>
        <dbReference type="ARBA" id="ARBA00000677"/>
    </source>
</evidence>
<evidence type="ECO:0000313" key="9">
    <source>
        <dbReference type="Proteomes" id="UP001487305"/>
    </source>
</evidence>
<reference evidence="8 9" key="1">
    <citation type="submission" date="2024-04" db="EMBL/GenBank/DDBJ databases">
        <title>Human intestinal bacterial collection.</title>
        <authorList>
            <person name="Pauvert C."/>
            <person name="Hitch T.C.A."/>
            <person name="Clavel T."/>
        </authorList>
    </citation>
    <scope>NUCLEOTIDE SEQUENCE [LARGE SCALE GENOMIC DNA]</scope>
    <source>
        <strain evidence="8 9">CLA-KB-H42</strain>
    </source>
</reference>
<keyword evidence="9" id="KW-1185">Reference proteome</keyword>
<keyword evidence="6" id="KW-0812">Transmembrane</keyword>
<dbReference type="PANTHER" id="PTHR43390">
    <property type="entry name" value="SIGNAL PEPTIDASE I"/>
    <property type="match status" value="1"/>
</dbReference>
<dbReference type="PROSITE" id="PS00761">
    <property type="entry name" value="SPASE_I_3"/>
    <property type="match status" value="1"/>
</dbReference>
<keyword evidence="5 6" id="KW-0378">Hydrolase</keyword>
<feature type="transmembrane region" description="Helical" evidence="6">
    <location>
        <begin position="28"/>
        <end position="52"/>
    </location>
</feature>
<evidence type="ECO:0000256" key="6">
    <source>
        <dbReference type="RuleBase" id="RU362042"/>
    </source>
</evidence>
<evidence type="ECO:0000256" key="5">
    <source>
        <dbReference type="ARBA" id="ARBA00022801"/>
    </source>
</evidence>
<proteinExistence type="inferred from homology"/>
<dbReference type="SUPFAM" id="SSF51306">
    <property type="entry name" value="LexA/Signal peptidase"/>
    <property type="match status" value="1"/>
</dbReference>
<dbReference type="InterPro" id="IPR036286">
    <property type="entry name" value="LexA/Signal_pep-like_sf"/>
</dbReference>
<comment type="subcellular location">
    <subcellularLocation>
        <location evidence="2">Cell membrane</location>
        <topology evidence="2">Single-pass type II membrane protein</topology>
    </subcellularLocation>
    <subcellularLocation>
        <location evidence="6">Membrane</location>
        <topology evidence="6">Single-pass type II membrane protein</topology>
    </subcellularLocation>
</comment>
<dbReference type="Proteomes" id="UP001487305">
    <property type="component" value="Unassembled WGS sequence"/>
</dbReference>
<dbReference type="EMBL" id="JBBNOP010000001">
    <property type="protein sequence ID" value="MEQ3361570.1"/>
    <property type="molecule type" value="Genomic_DNA"/>
</dbReference>
<organism evidence="8 9">
    <name type="scientific">Raoultibacter massiliensis</name>
    <dbReference type="NCBI Taxonomy" id="1852371"/>
    <lineage>
        <taxon>Bacteria</taxon>
        <taxon>Bacillati</taxon>
        <taxon>Actinomycetota</taxon>
        <taxon>Coriobacteriia</taxon>
        <taxon>Eggerthellales</taxon>
        <taxon>Eggerthellaceae</taxon>
        <taxon>Raoultibacter</taxon>
    </lineage>
</organism>
<dbReference type="RefSeq" id="WP_245874582.1">
    <property type="nucleotide sequence ID" value="NZ_JBBNOP010000001.1"/>
</dbReference>
<keyword evidence="6" id="KW-1133">Transmembrane helix</keyword>
<dbReference type="PRINTS" id="PR00727">
    <property type="entry name" value="LEADERPTASE"/>
</dbReference>
<dbReference type="InterPro" id="IPR019758">
    <property type="entry name" value="Pept_S26A_signal_pept_1_CS"/>
</dbReference>
<gene>
    <name evidence="8" type="primary">lepB</name>
    <name evidence="8" type="ORF">AAA083_01125</name>
</gene>
<protein>
    <recommendedName>
        <fullName evidence="4 6">Signal peptidase I</fullName>
        <ecNumber evidence="4 6">3.4.21.89</ecNumber>
    </recommendedName>
</protein>
<accession>A0ABV1J916</accession>
<comment type="similarity">
    <text evidence="3 6">Belongs to the peptidase S26 family.</text>
</comment>
<keyword evidence="6" id="KW-0645">Protease</keyword>
<dbReference type="CDD" id="cd06530">
    <property type="entry name" value="S26_SPase_I"/>
    <property type="match status" value="1"/>
</dbReference>
<dbReference type="InterPro" id="IPR019533">
    <property type="entry name" value="Peptidase_S26"/>
</dbReference>
<dbReference type="Pfam" id="PF10502">
    <property type="entry name" value="Peptidase_S26"/>
    <property type="match status" value="1"/>
</dbReference>
<evidence type="ECO:0000256" key="3">
    <source>
        <dbReference type="ARBA" id="ARBA00009370"/>
    </source>
</evidence>
<evidence type="ECO:0000259" key="7">
    <source>
        <dbReference type="Pfam" id="PF10502"/>
    </source>
</evidence>
<evidence type="ECO:0000256" key="4">
    <source>
        <dbReference type="ARBA" id="ARBA00013208"/>
    </source>
</evidence>
<comment type="caution">
    <text evidence="8">The sequence shown here is derived from an EMBL/GenBank/DDBJ whole genome shotgun (WGS) entry which is preliminary data.</text>
</comment>
<evidence type="ECO:0000256" key="2">
    <source>
        <dbReference type="ARBA" id="ARBA00004401"/>
    </source>
</evidence>
<dbReference type="InterPro" id="IPR000223">
    <property type="entry name" value="Pept_S26A_signal_pept_1"/>
</dbReference>
<name>A0ABV1J916_9ACTN</name>
<comment type="catalytic activity">
    <reaction evidence="1 6">
        <text>Cleavage of hydrophobic, N-terminal signal or leader sequences from secreted and periplasmic proteins.</text>
        <dbReference type="EC" id="3.4.21.89"/>
    </reaction>
</comment>
<keyword evidence="6" id="KW-0472">Membrane</keyword>
<evidence type="ECO:0000313" key="8">
    <source>
        <dbReference type="EMBL" id="MEQ3361570.1"/>
    </source>
</evidence>
<dbReference type="GO" id="GO:0009003">
    <property type="term" value="F:signal peptidase activity"/>
    <property type="evidence" value="ECO:0007669"/>
    <property type="project" value="UniProtKB-EC"/>
</dbReference>
<feature type="domain" description="Peptidase S26" evidence="7">
    <location>
        <begin position="32"/>
        <end position="178"/>
    </location>
</feature>
<dbReference type="Gene3D" id="2.10.109.10">
    <property type="entry name" value="Umud Fragment, subunit A"/>
    <property type="match status" value="1"/>
</dbReference>
<dbReference type="PANTHER" id="PTHR43390:SF1">
    <property type="entry name" value="CHLOROPLAST PROCESSING PEPTIDASE"/>
    <property type="match status" value="1"/>
</dbReference>
<dbReference type="EC" id="3.4.21.89" evidence="4 6"/>
<dbReference type="NCBIfam" id="TIGR02227">
    <property type="entry name" value="sigpep_I_bact"/>
    <property type="match status" value="1"/>
</dbReference>